<evidence type="ECO:0000313" key="2">
    <source>
        <dbReference type="EMBL" id="CUK24442.1"/>
    </source>
</evidence>
<dbReference type="STRING" id="1715691.TA5113_00850"/>
<reference evidence="3" key="1">
    <citation type="submission" date="2015-09" db="EMBL/GenBank/DDBJ databases">
        <authorList>
            <person name="Rodrigo-Torres Lidia"/>
            <person name="Arahal R.David."/>
        </authorList>
    </citation>
    <scope>NUCLEOTIDE SEQUENCE [LARGE SCALE GENOMIC DNA]</scope>
    <source>
        <strain evidence="3">CECT 5114</strain>
    </source>
</reference>
<feature type="transmembrane region" description="Helical" evidence="1">
    <location>
        <begin position="150"/>
        <end position="178"/>
    </location>
</feature>
<dbReference type="EMBL" id="CYUE01000002">
    <property type="protein sequence ID" value="CUK24442.1"/>
    <property type="molecule type" value="Genomic_DNA"/>
</dbReference>
<name>A0A0P1ILR2_9RHOB</name>
<evidence type="ECO:0000313" key="3">
    <source>
        <dbReference type="Proteomes" id="UP000051184"/>
    </source>
</evidence>
<proteinExistence type="predicted"/>
<organism evidence="2 3">
    <name type="scientific">Cognatishimia activa</name>
    <dbReference type="NCBI Taxonomy" id="1715691"/>
    <lineage>
        <taxon>Bacteria</taxon>
        <taxon>Pseudomonadati</taxon>
        <taxon>Pseudomonadota</taxon>
        <taxon>Alphaproteobacteria</taxon>
        <taxon>Rhodobacterales</taxon>
        <taxon>Paracoccaceae</taxon>
        <taxon>Cognatishimia</taxon>
    </lineage>
</organism>
<feature type="transmembrane region" description="Helical" evidence="1">
    <location>
        <begin position="112"/>
        <end position="130"/>
    </location>
</feature>
<sequence length="215" mass="23748">MFAKYFLVMSFYNQILFHAPHWFFRIAPLLLLPFAVYINNFGWVPPEDRHVGNLGTWVIYAFLVGIAMWHQDRLNATFSTHPLFLPVIGIFNGFTVGLAVVLVLAGSITPDGALIVLIFVGGLWGLYVVSQKREASAGMPLDESALRSTLINLGLAAGAFFLTVSGIVSSSLGAALGFQFLTALPIYKSMDIPKREETVRNTLFFIGIFILIFVN</sequence>
<accession>A0A0P1ILR2</accession>
<feature type="transmembrane region" description="Helical" evidence="1">
    <location>
        <begin position="198"/>
        <end position="214"/>
    </location>
</feature>
<keyword evidence="1" id="KW-0812">Transmembrane</keyword>
<gene>
    <name evidence="2" type="ORF">TA5114_00225</name>
</gene>
<dbReference type="Proteomes" id="UP000051184">
    <property type="component" value="Unassembled WGS sequence"/>
</dbReference>
<feature type="transmembrane region" description="Helical" evidence="1">
    <location>
        <begin position="20"/>
        <end position="39"/>
    </location>
</feature>
<keyword evidence="1" id="KW-1133">Transmembrane helix</keyword>
<keyword evidence="3" id="KW-1185">Reference proteome</keyword>
<keyword evidence="1" id="KW-0472">Membrane</keyword>
<evidence type="ECO:0000256" key="1">
    <source>
        <dbReference type="SAM" id="Phobius"/>
    </source>
</evidence>
<feature type="transmembrane region" description="Helical" evidence="1">
    <location>
        <begin position="83"/>
        <end position="105"/>
    </location>
</feature>
<feature type="transmembrane region" description="Helical" evidence="1">
    <location>
        <begin position="51"/>
        <end position="71"/>
    </location>
</feature>
<protein>
    <submittedName>
        <fullName evidence="2">Uncharacterized protein</fullName>
    </submittedName>
</protein>
<dbReference type="AlphaFoldDB" id="A0A0P1ILR2"/>